<evidence type="ECO:0000313" key="3">
    <source>
        <dbReference type="WBParaSite" id="HPLM_0001940501-mRNA-1"/>
    </source>
</evidence>
<sequence>MRLSDHRNNTLICHEEKKSSWNYGRVGRDLTIRIESSKVDNRRLPSKSLTPYFKAKEREQLMLWGVGKNFNSRPPSVAYRNASHEGG</sequence>
<evidence type="ECO:0000313" key="1">
    <source>
        <dbReference type="EMBL" id="VDO76939.1"/>
    </source>
</evidence>
<accession>A0A0N4X4W3</accession>
<proteinExistence type="predicted"/>
<gene>
    <name evidence="1" type="ORF">HPLM_LOCUS19397</name>
</gene>
<reference evidence="1 2" key="2">
    <citation type="submission" date="2018-11" db="EMBL/GenBank/DDBJ databases">
        <authorList>
            <consortium name="Pathogen Informatics"/>
        </authorList>
    </citation>
    <scope>NUCLEOTIDE SEQUENCE [LARGE SCALE GENOMIC DNA]</scope>
    <source>
        <strain evidence="1 2">MHpl1</strain>
    </source>
</reference>
<dbReference type="AlphaFoldDB" id="A0A0N4X4W3"/>
<dbReference type="Proteomes" id="UP000268014">
    <property type="component" value="Unassembled WGS sequence"/>
</dbReference>
<reference evidence="3" key="1">
    <citation type="submission" date="2017-02" db="UniProtKB">
        <authorList>
            <consortium name="WormBaseParasite"/>
        </authorList>
    </citation>
    <scope>IDENTIFICATION</scope>
</reference>
<protein>
    <submittedName>
        <fullName evidence="3">Ovule protein</fullName>
    </submittedName>
</protein>
<name>A0A0N4X4W3_HAEPC</name>
<evidence type="ECO:0000313" key="2">
    <source>
        <dbReference type="Proteomes" id="UP000268014"/>
    </source>
</evidence>
<dbReference type="EMBL" id="UZAF01021279">
    <property type="protein sequence ID" value="VDO76939.1"/>
    <property type="molecule type" value="Genomic_DNA"/>
</dbReference>
<organism evidence="3">
    <name type="scientific">Haemonchus placei</name>
    <name type="common">Barber's pole worm</name>
    <dbReference type="NCBI Taxonomy" id="6290"/>
    <lineage>
        <taxon>Eukaryota</taxon>
        <taxon>Metazoa</taxon>
        <taxon>Ecdysozoa</taxon>
        <taxon>Nematoda</taxon>
        <taxon>Chromadorea</taxon>
        <taxon>Rhabditida</taxon>
        <taxon>Rhabditina</taxon>
        <taxon>Rhabditomorpha</taxon>
        <taxon>Strongyloidea</taxon>
        <taxon>Trichostrongylidae</taxon>
        <taxon>Haemonchus</taxon>
    </lineage>
</organism>
<dbReference type="WBParaSite" id="HPLM_0001940501-mRNA-1">
    <property type="protein sequence ID" value="HPLM_0001940501-mRNA-1"/>
    <property type="gene ID" value="HPLM_0001940501"/>
</dbReference>
<keyword evidence="2" id="KW-1185">Reference proteome</keyword>